<dbReference type="CDD" id="cd14956">
    <property type="entry name" value="NHL_like_3"/>
    <property type="match status" value="1"/>
</dbReference>
<dbReference type="PROSITE" id="PS51125">
    <property type="entry name" value="NHL"/>
    <property type="match status" value="3"/>
</dbReference>
<dbReference type="Proteomes" id="UP001305746">
    <property type="component" value="Unassembled WGS sequence"/>
</dbReference>
<reference evidence="4 5" key="1">
    <citation type="submission" date="2023-12" db="EMBL/GenBank/DDBJ databases">
        <title>Marinobacter qingdaonensis sp. nov., isolated from the intertidal sediment of Qingdao, PR China.</title>
        <authorList>
            <person name="Li Y."/>
        </authorList>
    </citation>
    <scope>NUCLEOTIDE SEQUENCE [LARGE SCALE GENOMIC DNA]</scope>
    <source>
        <strain evidence="4 5">ASW11-75</strain>
    </source>
</reference>
<evidence type="ECO:0000256" key="1">
    <source>
        <dbReference type="ARBA" id="ARBA00022737"/>
    </source>
</evidence>
<protein>
    <submittedName>
        <fullName evidence="4">NHL repeat-containing protein</fullName>
    </submittedName>
</protein>
<evidence type="ECO:0000256" key="3">
    <source>
        <dbReference type="SAM" id="Phobius"/>
    </source>
</evidence>
<evidence type="ECO:0000313" key="4">
    <source>
        <dbReference type="EMBL" id="MEA1079214.1"/>
    </source>
</evidence>
<keyword evidence="3" id="KW-1133">Transmembrane helix</keyword>
<accession>A0ABU5NTW9</accession>
<keyword evidence="1" id="KW-0677">Repeat</keyword>
<dbReference type="InterPro" id="IPR050952">
    <property type="entry name" value="TRIM-NHL_E3_ligases"/>
</dbReference>
<dbReference type="RefSeq" id="WP_322853749.1">
    <property type="nucleotide sequence ID" value="NZ_JAYDCJ010000001.1"/>
</dbReference>
<feature type="repeat" description="NHL" evidence="2">
    <location>
        <begin position="44"/>
        <end position="82"/>
    </location>
</feature>
<dbReference type="Gene3D" id="2.120.10.30">
    <property type="entry name" value="TolB, C-terminal domain"/>
    <property type="match status" value="3"/>
</dbReference>
<evidence type="ECO:0000256" key="2">
    <source>
        <dbReference type="PROSITE-ProRule" id="PRU00504"/>
    </source>
</evidence>
<dbReference type="PANTHER" id="PTHR24104">
    <property type="entry name" value="E3 UBIQUITIN-PROTEIN LIGASE NHLRC1-RELATED"/>
    <property type="match status" value="1"/>
</dbReference>
<proteinExistence type="predicted"/>
<dbReference type="InterPro" id="IPR001258">
    <property type="entry name" value="NHL_repeat"/>
</dbReference>
<keyword evidence="3" id="KW-0472">Membrane</keyword>
<keyword evidence="5" id="KW-1185">Reference proteome</keyword>
<dbReference type="Pfam" id="PF01436">
    <property type="entry name" value="NHL"/>
    <property type="match status" value="3"/>
</dbReference>
<sequence>MKNVGQWLAYIALGLVTVITLLGYTGGAINRNQEPPYSLTLAWGEKGSAPGQLNDPTGVAVTDTEVFVSDARNGRIQVFDHQGHFKRKFGTPGDGIGELGRPMNLTIHDDKLYVPEYMNDRIQVFSLTGEPLSMIGSLGKGPGQFNAPGGVAVADNGDLFVADFYNHRVQHLRADGSFVQQWGTTGVTGRGAGEFTYPTDVALGKDGMLYVADGYGNRVQAFDTTGDFLHKWGGPFAIGLYGPFKGWFTTTTSIALGPNGEVFVADFYNDRIQTFTARGDYLTAFGTPPENPGHTAMAVDVGRDGAVWSVNFADNRVEKWKAINP</sequence>
<dbReference type="PANTHER" id="PTHR24104:SF25">
    <property type="entry name" value="PROTEIN LIN-41"/>
    <property type="match status" value="1"/>
</dbReference>
<feature type="transmembrane region" description="Helical" evidence="3">
    <location>
        <begin position="7"/>
        <end position="29"/>
    </location>
</feature>
<feature type="repeat" description="NHL" evidence="2">
    <location>
        <begin position="135"/>
        <end position="175"/>
    </location>
</feature>
<organism evidence="4 5">
    <name type="scientific">Marinobacter qingdaonensis</name>
    <dbReference type="NCBI Taxonomy" id="3108486"/>
    <lineage>
        <taxon>Bacteria</taxon>
        <taxon>Pseudomonadati</taxon>
        <taxon>Pseudomonadota</taxon>
        <taxon>Gammaproteobacteria</taxon>
        <taxon>Pseudomonadales</taxon>
        <taxon>Marinobacteraceae</taxon>
        <taxon>Marinobacter</taxon>
    </lineage>
</organism>
<name>A0ABU5NTW9_9GAMM</name>
<gene>
    <name evidence="4" type="ORF">U5822_00945</name>
</gene>
<dbReference type="SUPFAM" id="SSF101898">
    <property type="entry name" value="NHL repeat"/>
    <property type="match status" value="1"/>
</dbReference>
<keyword evidence="3" id="KW-0812">Transmembrane</keyword>
<dbReference type="EMBL" id="JAYDCJ010000001">
    <property type="protein sequence ID" value="MEA1079214.1"/>
    <property type="molecule type" value="Genomic_DNA"/>
</dbReference>
<feature type="repeat" description="NHL" evidence="2">
    <location>
        <begin position="186"/>
        <end position="225"/>
    </location>
</feature>
<comment type="caution">
    <text evidence="4">The sequence shown here is derived from an EMBL/GenBank/DDBJ whole genome shotgun (WGS) entry which is preliminary data.</text>
</comment>
<dbReference type="InterPro" id="IPR011042">
    <property type="entry name" value="6-blade_b-propeller_TolB-like"/>
</dbReference>
<evidence type="ECO:0000313" key="5">
    <source>
        <dbReference type="Proteomes" id="UP001305746"/>
    </source>
</evidence>